<feature type="domain" description="UspA" evidence="2">
    <location>
        <begin position="151"/>
        <end position="283"/>
    </location>
</feature>
<dbReference type="PANTHER" id="PTHR46268:SF6">
    <property type="entry name" value="UNIVERSAL STRESS PROTEIN UP12"/>
    <property type="match status" value="1"/>
</dbReference>
<dbReference type="CDD" id="cd00293">
    <property type="entry name" value="USP-like"/>
    <property type="match status" value="2"/>
</dbReference>
<dbReference type="InterPro" id="IPR006016">
    <property type="entry name" value="UspA"/>
</dbReference>
<dbReference type="EMBL" id="FOVM01000001">
    <property type="protein sequence ID" value="SFN38401.1"/>
    <property type="molecule type" value="Genomic_DNA"/>
</dbReference>
<dbReference type="Proteomes" id="UP000198867">
    <property type="component" value="Unassembled WGS sequence"/>
</dbReference>
<evidence type="ECO:0000259" key="2">
    <source>
        <dbReference type="Pfam" id="PF00582"/>
    </source>
</evidence>
<dbReference type="Pfam" id="PF00582">
    <property type="entry name" value="Usp"/>
    <property type="match status" value="2"/>
</dbReference>
<dbReference type="STRING" id="995034.SAMN05216219_0306"/>
<feature type="domain" description="UspA" evidence="2">
    <location>
        <begin position="4"/>
        <end position="136"/>
    </location>
</feature>
<dbReference type="PANTHER" id="PTHR46268">
    <property type="entry name" value="STRESS RESPONSE PROTEIN NHAX"/>
    <property type="match status" value="1"/>
</dbReference>
<name>A0A1I4YJZ4_9MICO</name>
<dbReference type="AlphaFoldDB" id="A0A1I4YJZ4"/>
<accession>A0A1I4YJZ4</accession>
<dbReference type="InterPro" id="IPR014729">
    <property type="entry name" value="Rossmann-like_a/b/a_fold"/>
</dbReference>
<keyword evidence="4" id="KW-1185">Reference proteome</keyword>
<dbReference type="SUPFAM" id="SSF52402">
    <property type="entry name" value="Adenine nucleotide alpha hydrolases-like"/>
    <property type="match status" value="2"/>
</dbReference>
<organism evidence="3 4">
    <name type="scientific">Mycetocola miduiensis</name>
    <dbReference type="NCBI Taxonomy" id="995034"/>
    <lineage>
        <taxon>Bacteria</taxon>
        <taxon>Bacillati</taxon>
        <taxon>Actinomycetota</taxon>
        <taxon>Actinomycetes</taxon>
        <taxon>Micrococcales</taxon>
        <taxon>Microbacteriaceae</taxon>
        <taxon>Mycetocola</taxon>
    </lineage>
</organism>
<dbReference type="OrthoDB" id="5242641at2"/>
<sequence>MRYIVGYTDTPAGADALALGVRLARSMGAQLEIVTVLRSEARPTLVPSDAGYERFLHETAQGWLRDAAAVVPRDVASEGHIVYAESFARGLLDVSRDLEGSMIIVGAARGGLLGRATVGSVASALLHSAVVPVALAPEGSGSTVGLNEVSRVTCALGTRAGAGELLDAAVLVARAAHVPLRLISLVTLDMDDMTTPPEVAERAATHAEQVLAYAAEHLPQDIDVSVLTASGNRIEEAVAQVDWEAEELVFVGSSRLAKPRHIFLGSTAAKMLRELPVPMVVVPRDSVLTIED</sequence>
<gene>
    <name evidence="3" type="ORF">SAMN05216219_0306</name>
</gene>
<protein>
    <submittedName>
        <fullName evidence="3">Nucleotide-binding universal stress protein, UspA family</fullName>
    </submittedName>
</protein>
<evidence type="ECO:0000313" key="4">
    <source>
        <dbReference type="Proteomes" id="UP000198867"/>
    </source>
</evidence>
<proteinExistence type="inferred from homology"/>
<evidence type="ECO:0000313" key="3">
    <source>
        <dbReference type="EMBL" id="SFN38401.1"/>
    </source>
</evidence>
<comment type="similarity">
    <text evidence="1">Belongs to the universal stress protein A family.</text>
</comment>
<reference evidence="4" key="1">
    <citation type="submission" date="2016-10" db="EMBL/GenBank/DDBJ databases">
        <authorList>
            <person name="Varghese N."/>
            <person name="Submissions S."/>
        </authorList>
    </citation>
    <scope>NUCLEOTIDE SEQUENCE [LARGE SCALE GENOMIC DNA]</scope>
    <source>
        <strain evidence="4">CGMCC 1.11101</strain>
    </source>
</reference>
<dbReference type="Gene3D" id="3.40.50.620">
    <property type="entry name" value="HUPs"/>
    <property type="match status" value="2"/>
</dbReference>
<evidence type="ECO:0000256" key="1">
    <source>
        <dbReference type="ARBA" id="ARBA00008791"/>
    </source>
</evidence>